<dbReference type="InterPro" id="IPR036188">
    <property type="entry name" value="FAD/NAD-bd_sf"/>
</dbReference>
<evidence type="ECO:0000256" key="1">
    <source>
        <dbReference type="ARBA" id="ARBA00009183"/>
    </source>
</evidence>
<comment type="caution">
    <text evidence="6">The sequence shown here is derived from an EMBL/GenBank/DDBJ whole genome shotgun (WGS) entry which is preliminary data.</text>
</comment>
<proteinExistence type="inferred from homology"/>
<dbReference type="SUPFAM" id="SSF51905">
    <property type="entry name" value="FAD/NAD(P)-binding domain"/>
    <property type="match status" value="3"/>
</dbReference>
<sequence>MERRLAIVGAGISGLISCKYALEKGFNPIVFEAEEGIGGVWSNNIIQSTKLQNSRHTFEFTDFQWPSSVKEDYPSHTQVLEYVEAYAQHYGLLPYIKFNSKVVDLDYVGESFEEMESWDLWGGTGKPFDSKGKWQFVVFQVEFVILCLGKFGGFPNIPKFPPNQGPEVFNGKVMHSMDYSKMGNVKGTEFIRGKRITIVGSQKTALDIAAECANANGVEYPCTVICRTAHWILPSSNLLGINFGFLFFSRLAGLTLHKPGETFLLSLLAFLLSPLRWAVTKFTETYIRWKLPLKKYCMIPDQSFLRDICSCAITLMTENFYGKVEEGSIIIKRSPSVGFCKEGLVIEGEAHPVKSDIVILATGYRGDKKITEIFKSPILQKQILGSPTSIVPLYRQIIHPRIPQLAVIGYGEGFSNLSSSEIRCQWLVQFLSGKFQLPSIRDMEKDVKMWDKSLKLYAPRYFRRSCVSILNTWDSKSLRQWGSGIPACNYAVEKGFSPIIFKAEQVIGGVWRNRTIQSTKIQNVNEYFPILRFSLAIFDSTPKSFTWMMWESLLWRWSDGIYGVEQASPLILKVNGTFWSKTQKAAQLRSLMFLFGQIHQVEFVIHCIGKFGGVPIIPKFPPNQGPEVFNGKVMRSMDYSMMGDMKAAGLIRGKRITIVGSLKSAVDIAVECADANSVLSDEDSSIKVEYFSLDSAKVKFSLSMEKLEHGAGVLSDEDSSIKAEYFSLEEETKLVNMVEPGDDS</sequence>
<dbReference type="AlphaFoldDB" id="A0A978W2T9"/>
<name>A0A978W2T9_ZIZJJ</name>
<dbReference type="InterPro" id="IPR050346">
    <property type="entry name" value="FMO-like"/>
</dbReference>
<evidence type="ECO:0000313" key="6">
    <source>
        <dbReference type="EMBL" id="KAH7546273.1"/>
    </source>
</evidence>
<keyword evidence="4 5" id="KW-0560">Oxidoreductase</keyword>
<keyword evidence="5" id="KW-0503">Monooxygenase</keyword>
<dbReference type="GO" id="GO:0050661">
    <property type="term" value="F:NADP binding"/>
    <property type="evidence" value="ECO:0007669"/>
    <property type="project" value="InterPro"/>
</dbReference>
<accession>A0A978W2T9</accession>
<comment type="cofactor">
    <cofactor evidence="5">
        <name>FAD</name>
        <dbReference type="ChEBI" id="CHEBI:57692"/>
    </cofactor>
</comment>
<dbReference type="GO" id="GO:0004499">
    <property type="term" value="F:N,N-dimethylaniline monooxygenase activity"/>
    <property type="evidence" value="ECO:0007669"/>
    <property type="project" value="InterPro"/>
</dbReference>
<dbReference type="Gene3D" id="3.50.50.60">
    <property type="entry name" value="FAD/NAD(P)-binding domain"/>
    <property type="match status" value="3"/>
</dbReference>
<reference evidence="6" key="1">
    <citation type="journal article" date="2021" name="Front. Plant Sci.">
        <title>Chromosome-Scale Genome Assembly for Chinese Sour Jujube and Insights Into Its Genome Evolution and Domestication Signature.</title>
        <authorList>
            <person name="Shen L.-Y."/>
            <person name="Luo H."/>
            <person name="Wang X.-L."/>
            <person name="Wang X.-M."/>
            <person name="Qiu X.-J."/>
            <person name="Liu H."/>
            <person name="Zhou S.-S."/>
            <person name="Jia K.-H."/>
            <person name="Nie S."/>
            <person name="Bao Y.-T."/>
            <person name="Zhang R.-G."/>
            <person name="Yun Q.-Z."/>
            <person name="Chai Y.-H."/>
            <person name="Lu J.-Y."/>
            <person name="Li Y."/>
            <person name="Zhao S.-W."/>
            <person name="Mao J.-F."/>
            <person name="Jia S.-G."/>
            <person name="Mao Y.-M."/>
        </authorList>
    </citation>
    <scope>NUCLEOTIDE SEQUENCE</scope>
    <source>
        <strain evidence="6">AT0</strain>
        <tissue evidence="6">Leaf</tissue>
    </source>
</reference>
<dbReference type="InterPro" id="IPR020946">
    <property type="entry name" value="Flavin_mOase-like"/>
</dbReference>
<dbReference type="EC" id="1.-.-.-" evidence="5"/>
<evidence type="ECO:0000313" key="7">
    <source>
        <dbReference type="Proteomes" id="UP000813462"/>
    </source>
</evidence>
<dbReference type="PANTHER" id="PTHR23023">
    <property type="entry name" value="DIMETHYLANILINE MONOOXYGENASE"/>
    <property type="match status" value="1"/>
</dbReference>
<keyword evidence="2 5" id="KW-0285">Flavoprotein</keyword>
<evidence type="ECO:0000256" key="5">
    <source>
        <dbReference type="RuleBase" id="RU361177"/>
    </source>
</evidence>
<dbReference type="Pfam" id="PF00743">
    <property type="entry name" value="FMO-like"/>
    <property type="match status" value="1"/>
</dbReference>
<evidence type="ECO:0000256" key="3">
    <source>
        <dbReference type="ARBA" id="ARBA00022827"/>
    </source>
</evidence>
<evidence type="ECO:0000256" key="2">
    <source>
        <dbReference type="ARBA" id="ARBA00022630"/>
    </source>
</evidence>
<comment type="similarity">
    <text evidence="1 5">Belongs to the FMO family.</text>
</comment>
<evidence type="ECO:0000256" key="4">
    <source>
        <dbReference type="ARBA" id="ARBA00023002"/>
    </source>
</evidence>
<protein>
    <recommendedName>
        <fullName evidence="5">Flavin-containing monooxygenase</fullName>
        <ecNumber evidence="5">1.-.-.-</ecNumber>
    </recommendedName>
</protein>
<dbReference type="PROSITE" id="PS51257">
    <property type="entry name" value="PROKAR_LIPOPROTEIN"/>
    <property type="match status" value="1"/>
</dbReference>
<dbReference type="FunFam" id="3.50.50.60:FF:000170">
    <property type="entry name" value="Flavin-containing monooxygenase"/>
    <property type="match status" value="1"/>
</dbReference>
<dbReference type="GO" id="GO:0050660">
    <property type="term" value="F:flavin adenine dinucleotide binding"/>
    <property type="evidence" value="ECO:0007669"/>
    <property type="project" value="InterPro"/>
</dbReference>
<gene>
    <name evidence="6" type="ORF">FEM48_Zijuj01G0182800</name>
</gene>
<keyword evidence="3 5" id="KW-0274">FAD</keyword>
<organism evidence="6 7">
    <name type="scientific">Ziziphus jujuba var. spinosa</name>
    <dbReference type="NCBI Taxonomy" id="714518"/>
    <lineage>
        <taxon>Eukaryota</taxon>
        <taxon>Viridiplantae</taxon>
        <taxon>Streptophyta</taxon>
        <taxon>Embryophyta</taxon>
        <taxon>Tracheophyta</taxon>
        <taxon>Spermatophyta</taxon>
        <taxon>Magnoliopsida</taxon>
        <taxon>eudicotyledons</taxon>
        <taxon>Gunneridae</taxon>
        <taxon>Pentapetalae</taxon>
        <taxon>rosids</taxon>
        <taxon>fabids</taxon>
        <taxon>Rosales</taxon>
        <taxon>Rhamnaceae</taxon>
        <taxon>Paliureae</taxon>
        <taxon>Ziziphus</taxon>
    </lineage>
</organism>
<dbReference type="EMBL" id="JAEACU010000001">
    <property type="protein sequence ID" value="KAH7546273.1"/>
    <property type="molecule type" value="Genomic_DNA"/>
</dbReference>
<dbReference type="Proteomes" id="UP000813462">
    <property type="component" value="Unassembled WGS sequence"/>
</dbReference>